<reference evidence="1" key="2">
    <citation type="submission" date="2012-12" db="EMBL/GenBank/DDBJ databases">
        <authorList>
            <consortium name="WormBase Consortium"/>
            <person name="Ghedin E."/>
            <person name="Paulini M."/>
        </authorList>
    </citation>
    <scope>NUCLEOTIDE SEQUENCE</scope>
    <source>
        <strain evidence="1">FR3</strain>
    </source>
</reference>
<accession>A0A1I9GF28</accession>
<sequence length="41" mass="5284">MWWGKFWKHRKIKTRSKQFHDYINSNVIKKIRKEAKIKIRR</sequence>
<evidence type="ECO:0000313" key="1">
    <source>
        <dbReference type="EMBL" id="CDP95033.1"/>
    </source>
</evidence>
<reference evidence="1" key="1">
    <citation type="journal article" date="2007" name="Science">
        <title>Draft genome of the filarial nematode parasite Brugia malayi.</title>
        <authorList>
            <person name="Ghedin E."/>
            <person name="Wang S."/>
            <person name="Spiro D."/>
            <person name="Caler E."/>
            <person name="Zhao Q."/>
            <person name="Crabtree J."/>
            <person name="Allen J.E."/>
            <person name="Delcher A.L."/>
            <person name="Guiliano D.B."/>
            <person name="Miranda-Saavedra D."/>
            <person name="Angiuoli S.V."/>
            <person name="Creasy T."/>
            <person name="Amedeo P."/>
            <person name="Haas B."/>
            <person name="El-Sayed N.M."/>
            <person name="Wortman J.R."/>
            <person name="Feldblyum T."/>
            <person name="Tallon L."/>
            <person name="Schatz M."/>
            <person name="Shumway M."/>
            <person name="Koo H."/>
            <person name="Salzberg S.L."/>
            <person name="Schobel S."/>
            <person name="Pertea M."/>
            <person name="Pop M."/>
            <person name="White O."/>
            <person name="Barton G.J."/>
            <person name="Carlow C.K."/>
            <person name="Crawford M.J."/>
            <person name="Daub J."/>
            <person name="Dimmic M.W."/>
            <person name="Estes C.F."/>
            <person name="Foster J.M."/>
            <person name="Ganatra M."/>
            <person name="Gregory W.F."/>
            <person name="Johnson N.M."/>
            <person name="Jin J."/>
            <person name="Komuniecki R."/>
            <person name="Korf I."/>
            <person name="Kumar S."/>
            <person name="Laney S."/>
            <person name="Li B.W."/>
            <person name="Li W."/>
            <person name="Lindblom T.H."/>
            <person name="Lustigman S."/>
            <person name="Ma D."/>
            <person name="Maina C.V."/>
            <person name="Martin D.M."/>
            <person name="McCarter J.P."/>
            <person name="McReynolds L."/>
            <person name="Mitreva M."/>
            <person name="Nutman T.B."/>
            <person name="Parkinson J."/>
            <person name="Peregrin-Alvarez J.M."/>
            <person name="Poole C."/>
            <person name="Ren Q."/>
            <person name="Saunders L."/>
            <person name="Sluder A.E."/>
            <person name="Smith K."/>
            <person name="Stanke M."/>
            <person name="Unnasch T.R."/>
            <person name="Ware J."/>
            <person name="Wei A.D."/>
            <person name="Weil G."/>
            <person name="Williams D.J."/>
            <person name="Zhang Y."/>
            <person name="Williams S.A."/>
            <person name="Fraser-Liggett C."/>
            <person name="Slatko B."/>
            <person name="Blaxter M.L."/>
            <person name="Scott A.L."/>
        </authorList>
    </citation>
    <scope>NUCLEOTIDE SEQUENCE</scope>
    <source>
        <strain evidence="1">FR3</strain>
    </source>
</reference>
<organism evidence="1">
    <name type="scientific">Brugia malayi</name>
    <name type="common">Filarial nematode worm</name>
    <dbReference type="NCBI Taxonomy" id="6279"/>
    <lineage>
        <taxon>Eukaryota</taxon>
        <taxon>Metazoa</taxon>
        <taxon>Ecdysozoa</taxon>
        <taxon>Nematoda</taxon>
        <taxon>Chromadorea</taxon>
        <taxon>Rhabditida</taxon>
        <taxon>Spirurina</taxon>
        <taxon>Spiruromorpha</taxon>
        <taxon>Filarioidea</taxon>
        <taxon>Onchocercidae</taxon>
        <taxon>Brugia</taxon>
    </lineage>
</organism>
<gene>
    <name evidence="1" type="primary">Bm1286</name>
    <name evidence="1" type="ORF">BM_Bm1286</name>
</gene>
<dbReference type="AlphaFoldDB" id="A0A1I9GF28"/>
<proteinExistence type="predicted"/>
<protein>
    <submittedName>
        <fullName evidence="1">Bm1286</fullName>
    </submittedName>
</protein>
<name>A0A1I9GF28_BRUMA</name>
<dbReference type="EMBL" id="LN856931">
    <property type="protein sequence ID" value="CDP95033.1"/>
    <property type="molecule type" value="Genomic_DNA"/>
</dbReference>